<dbReference type="PROSITE" id="PS51192">
    <property type="entry name" value="HELICASE_ATP_BIND_1"/>
    <property type="match status" value="1"/>
</dbReference>
<dbReference type="InterPro" id="IPR000629">
    <property type="entry name" value="RNA-helicase_DEAD-box_CS"/>
</dbReference>
<evidence type="ECO:0000256" key="4">
    <source>
        <dbReference type="ARBA" id="ARBA00022840"/>
    </source>
</evidence>
<feature type="domain" description="Helicase C-terminal" evidence="9">
    <location>
        <begin position="227"/>
        <end position="389"/>
    </location>
</feature>
<dbReference type="SMART" id="SM00487">
    <property type="entry name" value="DEXDc"/>
    <property type="match status" value="1"/>
</dbReference>
<keyword evidence="4 6" id="KW-0067">ATP-binding</keyword>
<protein>
    <submittedName>
        <fullName evidence="10">ATP-dependent RNA helicase DeaD</fullName>
    </submittedName>
</protein>
<dbReference type="STRING" id="440168.SAMN04487974_10697"/>
<dbReference type="InterPro" id="IPR011545">
    <property type="entry name" value="DEAD/DEAH_box_helicase_dom"/>
</dbReference>
<dbReference type="InterPro" id="IPR050079">
    <property type="entry name" value="DEAD_box_RNA_helicase"/>
</dbReference>
<dbReference type="OrthoDB" id="9805696at2"/>
<accession>A0A1G7WE75</accession>
<proteinExistence type="inferred from homology"/>
<feature type="region of interest" description="Disordered" evidence="7">
    <location>
        <begin position="442"/>
        <end position="474"/>
    </location>
</feature>
<dbReference type="Pfam" id="PF00270">
    <property type="entry name" value="DEAD"/>
    <property type="match status" value="1"/>
</dbReference>
<dbReference type="PANTHER" id="PTHR47959">
    <property type="entry name" value="ATP-DEPENDENT RNA HELICASE RHLE-RELATED"/>
    <property type="match status" value="1"/>
</dbReference>
<dbReference type="GO" id="GO:0016787">
    <property type="term" value="F:hydrolase activity"/>
    <property type="evidence" value="ECO:0007669"/>
    <property type="project" value="UniProtKB-KW"/>
</dbReference>
<dbReference type="InterPro" id="IPR001650">
    <property type="entry name" value="Helicase_C-like"/>
</dbReference>
<evidence type="ECO:0000313" key="10">
    <source>
        <dbReference type="EMBL" id="SDG70281.1"/>
    </source>
</evidence>
<dbReference type="Pfam" id="PF03880">
    <property type="entry name" value="DbpA"/>
    <property type="match status" value="1"/>
</dbReference>
<dbReference type="Gene3D" id="3.30.70.330">
    <property type="match status" value="1"/>
</dbReference>
<evidence type="ECO:0000256" key="7">
    <source>
        <dbReference type="SAM" id="MobiDB-lite"/>
    </source>
</evidence>
<dbReference type="GO" id="GO:0003676">
    <property type="term" value="F:nucleic acid binding"/>
    <property type="evidence" value="ECO:0007669"/>
    <property type="project" value="InterPro"/>
</dbReference>
<dbReference type="InterPro" id="IPR027417">
    <property type="entry name" value="P-loop_NTPase"/>
</dbReference>
<dbReference type="CDD" id="cd00268">
    <property type="entry name" value="DEADc"/>
    <property type="match status" value="1"/>
</dbReference>
<comment type="similarity">
    <text evidence="5 6">Belongs to the DEAD box helicase family.</text>
</comment>
<dbReference type="GO" id="GO:0005829">
    <property type="term" value="C:cytosol"/>
    <property type="evidence" value="ECO:0007669"/>
    <property type="project" value="TreeGrafter"/>
</dbReference>
<evidence type="ECO:0000256" key="2">
    <source>
        <dbReference type="ARBA" id="ARBA00022801"/>
    </source>
</evidence>
<reference evidence="10 11" key="1">
    <citation type="submission" date="2016-10" db="EMBL/GenBank/DDBJ databases">
        <authorList>
            <person name="de Groot N.N."/>
        </authorList>
    </citation>
    <scope>NUCLEOTIDE SEQUENCE [LARGE SCALE GENOMIC DNA]</scope>
    <source>
        <strain evidence="10 11">CGMCC 1.10267</strain>
    </source>
</reference>
<keyword evidence="11" id="KW-1185">Reference proteome</keyword>
<evidence type="ECO:0000256" key="3">
    <source>
        <dbReference type="ARBA" id="ARBA00022806"/>
    </source>
</evidence>
<dbReference type="InterPro" id="IPR014001">
    <property type="entry name" value="Helicase_ATP-bd"/>
</dbReference>
<sequence>MTQSTNDTPAGLPDTVHAALSPALAAQGYTQLTPVQLDMLDDAHADADLLVSAQTGSGKTVAFGIAIASTLLGDAEQFGAAELPLGLVIAPTRELALQVQRELDWLYGKAGIRIATCVGGMDMRTERRTLDRGAHLVVGTPGRLRDHITKGALDLSDMRAVVLDEADEMLDLGFREDLEFILAAAPEERRTLLFSATVPRAIAELAKKFQRDAVRVTATAATEQHADIEYRMTLVRRDEGEHAIINTLLMSESKSALVFCHTREAVRHLTARLANRGFSVVALSGELAQSERSSALQAMRDGRAHVCVATDVAARGIDLPNLDLVIHADLPTNPATLLHRSGRTGRAGRKGVCVLIVPEHRRKAAERVLGFAKLSATVAPAPTIAEIEARYRAQILAAGMDAAEPDETEAEFVAELVAKVPAEKLATAFLRQQMALRPVAEEVSQVDPSMPSKARRKDKGFERSEPREFAERPARGPDMVGGVWFTLSLGRKHRADPKWLLPMICKAGGVTKREVGSIKIDENETRFEIASDAANAFAQQALNQRLEKGVTISRVDGKTAWSPAGQPKHKGKAPYNPEFADAAPSRPKYKPAGAEGAPGKPKFKGAKPDGAPSKPKYKPKTDGGNGKVYKKPKPKK</sequence>
<gene>
    <name evidence="10" type="ORF">SAMN04487974_10697</name>
</gene>
<dbReference type="Gene3D" id="3.40.50.300">
    <property type="entry name" value="P-loop containing nucleotide triphosphate hydrolases"/>
    <property type="match status" value="2"/>
</dbReference>
<dbReference type="Proteomes" id="UP000199495">
    <property type="component" value="Unassembled WGS sequence"/>
</dbReference>
<dbReference type="CDD" id="cd12252">
    <property type="entry name" value="RRM_DbpA"/>
    <property type="match status" value="1"/>
</dbReference>
<dbReference type="PANTHER" id="PTHR47959:SF1">
    <property type="entry name" value="ATP-DEPENDENT RNA HELICASE DBPA"/>
    <property type="match status" value="1"/>
</dbReference>
<keyword evidence="1 6" id="KW-0547">Nucleotide-binding</keyword>
<dbReference type="SUPFAM" id="SSF52540">
    <property type="entry name" value="P-loop containing nucleoside triphosphate hydrolases"/>
    <property type="match status" value="1"/>
</dbReference>
<feature type="compositionally biased region" description="Low complexity" evidence="7">
    <location>
        <begin position="590"/>
        <end position="600"/>
    </location>
</feature>
<dbReference type="AlphaFoldDB" id="A0A1G7WE75"/>
<dbReference type="InterPro" id="IPR012677">
    <property type="entry name" value="Nucleotide-bd_a/b_plait_sf"/>
</dbReference>
<dbReference type="CDD" id="cd18787">
    <property type="entry name" value="SF2_C_DEAD"/>
    <property type="match status" value="1"/>
</dbReference>
<dbReference type="InterPro" id="IPR044742">
    <property type="entry name" value="DEAD/DEAH_RhlB"/>
</dbReference>
<dbReference type="PROSITE" id="PS00039">
    <property type="entry name" value="DEAD_ATP_HELICASE"/>
    <property type="match status" value="1"/>
</dbReference>
<organism evidence="10 11">
    <name type="scientific">Pelagibacterium luteolum</name>
    <dbReference type="NCBI Taxonomy" id="440168"/>
    <lineage>
        <taxon>Bacteria</taxon>
        <taxon>Pseudomonadati</taxon>
        <taxon>Pseudomonadota</taxon>
        <taxon>Alphaproteobacteria</taxon>
        <taxon>Hyphomicrobiales</taxon>
        <taxon>Devosiaceae</taxon>
        <taxon>Pelagibacterium</taxon>
    </lineage>
</organism>
<evidence type="ECO:0000256" key="6">
    <source>
        <dbReference type="RuleBase" id="RU000492"/>
    </source>
</evidence>
<dbReference type="Pfam" id="PF00271">
    <property type="entry name" value="Helicase_C"/>
    <property type="match status" value="1"/>
</dbReference>
<dbReference type="InterPro" id="IPR005580">
    <property type="entry name" value="DbpA/CsdA_RNA-bd_dom"/>
</dbReference>
<feature type="region of interest" description="Disordered" evidence="7">
    <location>
        <begin position="557"/>
        <end position="636"/>
    </location>
</feature>
<dbReference type="GO" id="GO:0003724">
    <property type="term" value="F:RNA helicase activity"/>
    <property type="evidence" value="ECO:0007669"/>
    <property type="project" value="TreeGrafter"/>
</dbReference>
<dbReference type="GO" id="GO:0005524">
    <property type="term" value="F:ATP binding"/>
    <property type="evidence" value="ECO:0007669"/>
    <property type="project" value="UniProtKB-KW"/>
</dbReference>
<evidence type="ECO:0000313" key="11">
    <source>
        <dbReference type="Proteomes" id="UP000199495"/>
    </source>
</evidence>
<keyword evidence="3 6" id="KW-0347">Helicase</keyword>
<dbReference type="RefSeq" id="WP_090596476.1">
    <property type="nucleotide sequence ID" value="NZ_FNCS01000006.1"/>
</dbReference>
<feature type="compositionally biased region" description="Basic and acidic residues" evidence="7">
    <location>
        <begin position="459"/>
        <end position="474"/>
    </location>
</feature>
<evidence type="ECO:0000256" key="1">
    <source>
        <dbReference type="ARBA" id="ARBA00022741"/>
    </source>
</evidence>
<evidence type="ECO:0000259" key="9">
    <source>
        <dbReference type="PROSITE" id="PS51194"/>
    </source>
</evidence>
<dbReference type="EMBL" id="FNCS01000006">
    <property type="protein sequence ID" value="SDG70281.1"/>
    <property type="molecule type" value="Genomic_DNA"/>
</dbReference>
<dbReference type="PROSITE" id="PS51194">
    <property type="entry name" value="HELICASE_CTER"/>
    <property type="match status" value="1"/>
</dbReference>
<evidence type="ECO:0000256" key="5">
    <source>
        <dbReference type="ARBA" id="ARBA00038437"/>
    </source>
</evidence>
<feature type="domain" description="Helicase ATP-binding" evidence="8">
    <location>
        <begin position="40"/>
        <end position="216"/>
    </location>
</feature>
<evidence type="ECO:0000259" key="8">
    <source>
        <dbReference type="PROSITE" id="PS51192"/>
    </source>
</evidence>
<keyword evidence="2 6" id="KW-0378">Hydrolase</keyword>
<dbReference type="SMART" id="SM00490">
    <property type="entry name" value="HELICc"/>
    <property type="match status" value="1"/>
</dbReference>
<name>A0A1G7WE75_9HYPH</name>